<dbReference type="Proteomes" id="UP000027195">
    <property type="component" value="Unassembled WGS sequence"/>
</dbReference>
<evidence type="ECO:0000313" key="2">
    <source>
        <dbReference type="EMBL" id="KDQ16352.1"/>
    </source>
</evidence>
<sequence>MLQGSSLSSAEGSLKSLKATSSSHSRRSSSTWRTPRTTTSNRGIIKPSLFNSHKLNRIHAESEYLRAFRMDIPAEDLCTGNPSPDHQVRSTIVKLQVHCRPMRWISCVHVISSSKTTVKMTLMTAAAATGRPVSTSSGTLRIPVFPVLLPSLQKHIRKAAFVPNTENGNLHALLRLNLFRTQARPC</sequence>
<dbReference type="AlphaFoldDB" id="A0A067MWX8"/>
<accession>A0A067MWX8</accession>
<evidence type="ECO:0000256" key="1">
    <source>
        <dbReference type="SAM" id="MobiDB-lite"/>
    </source>
</evidence>
<dbReference type="InParanoid" id="A0A067MWX8"/>
<keyword evidence="3" id="KW-1185">Reference proteome</keyword>
<proteinExistence type="predicted"/>
<organism evidence="2 3">
    <name type="scientific">Botryobasidium botryosum (strain FD-172 SS1)</name>
    <dbReference type="NCBI Taxonomy" id="930990"/>
    <lineage>
        <taxon>Eukaryota</taxon>
        <taxon>Fungi</taxon>
        <taxon>Dikarya</taxon>
        <taxon>Basidiomycota</taxon>
        <taxon>Agaricomycotina</taxon>
        <taxon>Agaricomycetes</taxon>
        <taxon>Cantharellales</taxon>
        <taxon>Botryobasidiaceae</taxon>
        <taxon>Botryobasidium</taxon>
    </lineage>
</organism>
<evidence type="ECO:0000313" key="3">
    <source>
        <dbReference type="Proteomes" id="UP000027195"/>
    </source>
</evidence>
<reference evidence="3" key="1">
    <citation type="journal article" date="2014" name="Proc. Natl. Acad. Sci. U.S.A.">
        <title>Extensive sampling of basidiomycete genomes demonstrates inadequacy of the white-rot/brown-rot paradigm for wood decay fungi.</title>
        <authorList>
            <person name="Riley R."/>
            <person name="Salamov A.A."/>
            <person name="Brown D.W."/>
            <person name="Nagy L.G."/>
            <person name="Floudas D."/>
            <person name="Held B.W."/>
            <person name="Levasseur A."/>
            <person name="Lombard V."/>
            <person name="Morin E."/>
            <person name="Otillar R."/>
            <person name="Lindquist E.A."/>
            <person name="Sun H."/>
            <person name="LaButti K.M."/>
            <person name="Schmutz J."/>
            <person name="Jabbour D."/>
            <person name="Luo H."/>
            <person name="Baker S.E."/>
            <person name="Pisabarro A.G."/>
            <person name="Walton J.D."/>
            <person name="Blanchette R.A."/>
            <person name="Henrissat B."/>
            <person name="Martin F."/>
            <person name="Cullen D."/>
            <person name="Hibbett D.S."/>
            <person name="Grigoriev I.V."/>
        </authorList>
    </citation>
    <scope>NUCLEOTIDE SEQUENCE [LARGE SCALE GENOMIC DNA]</scope>
    <source>
        <strain evidence="3">FD-172 SS1</strain>
    </source>
</reference>
<dbReference type="EMBL" id="KL198028">
    <property type="protein sequence ID" value="KDQ16352.1"/>
    <property type="molecule type" value="Genomic_DNA"/>
</dbReference>
<feature type="region of interest" description="Disordered" evidence="1">
    <location>
        <begin position="1"/>
        <end position="44"/>
    </location>
</feature>
<protein>
    <submittedName>
        <fullName evidence="2">Uncharacterized protein</fullName>
    </submittedName>
</protein>
<gene>
    <name evidence="2" type="ORF">BOTBODRAFT_173243</name>
</gene>
<feature type="compositionally biased region" description="Low complexity" evidence="1">
    <location>
        <begin position="1"/>
        <end position="42"/>
    </location>
</feature>
<name>A0A067MWX8_BOTB1</name>
<dbReference type="HOGENOM" id="CLU_1454155_0_0_1"/>